<evidence type="ECO:0000256" key="9">
    <source>
        <dbReference type="SAM" id="MobiDB-lite"/>
    </source>
</evidence>
<sequence length="588" mass="65776">MAAPTLTRHLSRPRHYVCSGCLRKQRLLAPTKRTVSFAKQDQAKYVWDAKAEEIKAGKQKSMLSILEERGFVNAIAGDRDSLDKLMTEKRIGAYVGIDPTAPSMHVGHLLPLMALFWLYVHGFRAVSLMGGATCAIGDPTGRTTSREMQDSMTRRANINGIYMQLKRLWGNVHANAKEWGYDLAWTRAHELMNNNTWMERLPFMEVLKVLGPGVRLGAMLSRDTVKNKMEKGDGMSFAEFSYPLLQAWDWWHLYNKKKVQVQIGGSDQYGNIVAGIDAIKYIAKTHTNPDFRWPEKEDPSLIPYGLTVPLLTTASGQKFGKSAGNAIWLDKDMTSVFELYQFFVRTADADAERYLKLFTFLPLDRIRTIMDEHHLAPERRSAQHVLAQEFVELVHGKDEAKQASTQHRMLFSRATERAIQPLKGEELLNDSLETGNSGRSGAINSINPSVESSGQSTNAFDAPKPSVTLPRSLVVGQPTAKVLWSAGLVKSRSEGGRLIISGGAYIGTRPDKVGLKRNELVWTNATKTGGQLRKSFLIEDSLLVLRAGKWNLKVVKVVSDEEFEALELDAPGWQVLKEQREPQPAQQA</sequence>
<dbReference type="GO" id="GO:0005739">
    <property type="term" value="C:mitochondrion"/>
    <property type="evidence" value="ECO:0007669"/>
    <property type="project" value="TreeGrafter"/>
</dbReference>
<dbReference type="PRINTS" id="PR01040">
    <property type="entry name" value="TRNASYNTHTYR"/>
</dbReference>
<reference evidence="12" key="1">
    <citation type="submission" date="2012-06" db="EMBL/GenBank/DDBJ databases">
        <title>The genome sequence of Coniosporium apollinis CBS 100218.</title>
        <authorList>
            <consortium name="The Broad Institute Genome Sequencing Platform"/>
            <person name="Cuomo C."/>
            <person name="Gorbushina A."/>
            <person name="Noack S."/>
            <person name="Walker B."/>
            <person name="Young S.K."/>
            <person name="Zeng Q."/>
            <person name="Gargeya S."/>
            <person name="Fitzgerald M."/>
            <person name="Haas B."/>
            <person name="Abouelleil A."/>
            <person name="Alvarado L."/>
            <person name="Arachchi H.M."/>
            <person name="Berlin A.M."/>
            <person name="Chapman S.B."/>
            <person name="Goldberg J."/>
            <person name="Griggs A."/>
            <person name="Gujja S."/>
            <person name="Hansen M."/>
            <person name="Howarth C."/>
            <person name="Imamovic A."/>
            <person name="Larimer J."/>
            <person name="McCowan C."/>
            <person name="Montmayeur A."/>
            <person name="Murphy C."/>
            <person name="Neiman D."/>
            <person name="Pearson M."/>
            <person name="Priest M."/>
            <person name="Roberts A."/>
            <person name="Saif S."/>
            <person name="Shea T."/>
            <person name="Sisk P."/>
            <person name="Sykes S."/>
            <person name="Wortman J."/>
            <person name="Nusbaum C."/>
            <person name="Birren B."/>
        </authorList>
    </citation>
    <scope>NUCLEOTIDE SEQUENCE [LARGE SCALE GENOMIC DNA]</scope>
    <source>
        <strain evidence="12">CBS 100218</strain>
    </source>
</reference>
<dbReference type="OMA" id="TKIHYQL"/>
<protein>
    <recommendedName>
        <fullName evidence="8">Tyrosine--tRNA ligase</fullName>
        <ecNumber evidence="8">6.1.1.1</ecNumber>
    </recommendedName>
    <alternativeName>
        <fullName evidence="8">Tyrosyl-tRNA synthetase</fullName>
    </alternativeName>
</protein>
<dbReference type="FunFam" id="3.40.50.620:FF:000227">
    <property type="entry name" value="Tyrosine--tRNA ligase"/>
    <property type="match status" value="1"/>
</dbReference>
<dbReference type="GO" id="GO:0005829">
    <property type="term" value="C:cytosol"/>
    <property type="evidence" value="ECO:0007669"/>
    <property type="project" value="TreeGrafter"/>
</dbReference>
<dbReference type="STRING" id="1168221.R7YLD6"/>
<proteinExistence type="inferred from homology"/>
<dbReference type="PROSITE" id="PS00178">
    <property type="entry name" value="AA_TRNA_LIGASE_I"/>
    <property type="match status" value="1"/>
</dbReference>
<evidence type="ECO:0000256" key="6">
    <source>
        <dbReference type="ARBA" id="ARBA00023146"/>
    </source>
</evidence>
<dbReference type="InterPro" id="IPR024088">
    <property type="entry name" value="Tyr-tRNA-ligase_bac-type"/>
</dbReference>
<comment type="similarity">
    <text evidence="1 8">Belongs to the class-I aminoacyl-tRNA synthetase family.</text>
</comment>
<accession>R7YLD6</accession>
<dbReference type="InterPro" id="IPR032005">
    <property type="entry name" value="TyrRSs_C"/>
</dbReference>
<dbReference type="GO" id="GO:0003723">
    <property type="term" value="F:RNA binding"/>
    <property type="evidence" value="ECO:0007669"/>
    <property type="project" value="InterPro"/>
</dbReference>
<dbReference type="Pfam" id="PF00579">
    <property type="entry name" value="tRNA-synt_1b"/>
    <property type="match status" value="1"/>
</dbReference>
<evidence type="ECO:0000256" key="7">
    <source>
        <dbReference type="ARBA" id="ARBA00048248"/>
    </source>
</evidence>
<keyword evidence="6 8" id="KW-0030">Aminoacyl-tRNA synthetase</keyword>
<dbReference type="RefSeq" id="XP_007777921.1">
    <property type="nucleotide sequence ID" value="XM_007779731.1"/>
</dbReference>
<dbReference type="eggNOG" id="KOG2623">
    <property type="taxonomic scope" value="Eukaryota"/>
</dbReference>
<evidence type="ECO:0000256" key="8">
    <source>
        <dbReference type="RuleBase" id="RU361234"/>
    </source>
</evidence>
<dbReference type="Gene3D" id="3.10.290.10">
    <property type="entry name" value="RNA-binding S4 domain"/>
    <property type="match status" value="1"/>
</dbReference>
<dbReference type="InterPro" id="IPR001412">
    <property type="entry name" value="aa-tRNA-synth_I_CS"/>
</dbReference>
<dbReference type="PANTHER" id="PTHR11766:SF0">
    <property type="entry name" value="TYROSINE--TRNA LIGASE, MITOCHONDRIAL"/>
    <property type="match status" value="1"/>
</dbReference>
<dbReference type="FunFam" id="1.10.240.10:FF:000001">
    <property type="entry name" value="Tyrosine--tRNA ligase"/>
    <property type="match status" value="1"/>
</dbReference>
<dbReference type="Pfam" id="PF16714">
    <property type="entry name" value="TyrRSs_C"/>
    <property type="match status" value="1"/>
</dbReference>
<evidence type="ECO:0000256" key="5">
    <source>
        <dbReference type="ARBA" id="ARBA00022917"/>
    </source>
</evidence>
<dbReference type="Gene3D" id="3.40.50.620">
    <property type="entry name" value="HUPs"/>
    <property type="match status" value="1"/>
</dbReference>
<dbReference type="SUPFAM" id="SSF52374">
    <property type="entry name" value="Nucleotidylyl transferase"/>
    <property type="match status" value="1"/>
</dbReference>
<keyword evidence="3 8" id="KW-0547">Nucleotide-binding</keyword>
<keyword evidence="2 8" id="KW-0436">Ligase</keyword>
<dbReference type="InterPro" id="IPR002307">
    <property type="entry name" value="Tyr-tRNA-ligase"/>
</dbReference>
<dbReference type="HOGENOM" id="CLU_024003_4_0_1"/>
<dbReference type="PANTHER" id="PTHR11766">
    <property type="entry name" value="TYROSYL-TRNA SYNTHETASE"/>
    <property type="match status" value="1"/>
</dbReference>
<feature type="region of interest" description="Disordered" evidence="9">
    <location>
        <begin position="433"/>
        <end position="461"/>
    </location>
</feature>
<dbReference type="CDD" id="cd00805">
    <property type="entry name" value="TyrRS_core"/>
    <property type="match status" value="1"/>
</dbReference>
<dbReference type="EC" id="6.1.1.1" evidence="8"/>
<dbReference type="Gene3D" id="1.10.240.10">
    <property type="entry name" value="Tyrosyl-Transfer RNA Synthetase"/>
    <property type="match status" value="1"/>
</dbReference>
<dbReference type="AlphaFoldDB" id="R7YLD6"/>
<keyword evidence="4 8" id="KW-0067">ATP-binding</keyword>
<feature type="compositionally biased region" description="Polar residues" evidence="9">
    <location>
        <begin position="433"/>
        <end position="459"/>
    </location>
</feature>
<evidence type="ECO:0000256" key="3">
    <source>
        <dbReference type="ARBA" id="ARBA00022741"/>
    </source>
</evidence>
<keyword evidence="12" id="KW-1185">Reference proteome</keyword>
<dbReference type="GO" id="GO:0005524">
    <property type="term" value="F:ATP binding"/>
    <property type="evidence" value="ECO:0007669"/>
    <property type="project" value="UniProtKB-KW"/>
</dbReference>
<dbReference type="GO" id="GO:0006437">
    <property type="term" value="P:tyrosyl-tRNA aminoacylation"/>
    <property type="evidence" value="ECO:0007669"/>
    <property type="project" value="InterPro"/>
</dbReference>
<feature type="domain" description="Tyrosyl-tRNA synthetase C-terminal" evidence="10">
    <location>
        <begin position="458"/>
        <end position="574"/>
    </location>
</feature>
<dbReference type="InterPro" id="IPR014729">
    <property type="entry name" value="Rossmann-like_a/b/a_fold"/>
</dbReference>
<evidence type="ECO:0000313" key="11">
    <source>
        <dbReference type="EMBL" id="EON62604.1"/>
    </source>
</evidence>
<dbReference type="Proteomes" id="UP000016924">
    <property type="component" value="Unassembled WGS sequence"/>
</dbReference>
<name>R7YLD6_CONA1</name>
<dbReference type="GO" id="GO:0004831">
    <property type="term" value="F:tyrosine-tRNA ligase activity"/>
    <property type="evidence" value="ECO:0007669"/>
    <property type="project" value="UniProtKB-EC"/>
</dbReference>
<evidence type="ECO:0000256" key="4">
    <source>
        <dbReference type="ARBA" id="ARBA00022840"/>
    </source>
</evidence>
<dbReference type="EMBL" id="JH767559">
    <property type="protein sequence ID" value="EON62604.1"/>
    <property type="molecule type" value="Genomic_DNA"/>
</dbReference>
<evidence type="ECO:0000256" key="2">
    <source>
        <dbReference type="ARBA" id="ARBA00022598"/>
    </source>
</evidence>
<dbReference type="InterPro" id="IPR036986">
    <property type="entry name" value="S4_RNA-bd_sf"/>
</dbReference>
<gene>
    <name evidence="11" type="ORF">W97_01828</name>
</gene>
<dbReference type="OrthoDB" id="337870at2759"/>
<comment type="catalytic activity">
    <reaction evidence="7 8">
        <text>tRNA(Tyr) + L-tyrosine + ATP = L-tyrosyl-tRNA(Tyr) + AMP + diphosphate + H(+)</text>
        <dbReference type="Rhea" id="RHEA:10220"/>
        <dbReference type="Rhea" id="RHEA-COMP:9706"/>
        <dbReference type="Rhea" id="RHEA-COMP:9707"/>
        <dbReference type="ChEBI" id="CHEBI:15378"/>
        <dbReference type="ChEBI" id="CHEBI:30616"/>
        <dbReference type="ChEBI" id="CHEBI:33019"/>
        <dbReference type="ChEBI" id="CHEBI:58315"/>
        <dbReference type="ChEBI" id="CHEBI:78442"/>
        <dbReference type="ChEBI" id="CHEBI:78536"/>
        <dbReference type="ChEBI" id="CHEBI:456215"/>
        <dbReference type="EC" id="6.1.1.1"/>
    </reaction>
</comment>
<evidence type="ECO:0000256" key="1">
    <source>
        <dbReference type="ARBA" id="ARBA00005594"/>
    </source>
</evidence>
<evidence type="ECO:0000259" key="10">
    <source>
        <dbReference type="Pfam" id="PF16714"/>
    </source>
</evidence>
<evidence type="ECO:0000313" key="12">
    <source>
        <dbReference type="Proteomes" id="UP000016924"/>
    </source>
</evidence>
<dbReference type="GeneID" id="19899139"/>
<keyword evidence="5 8" id="KW-0648">Protein biosynthesis</keyword>
<dbReference type="NCBIfam" id="TIGR00234">
    <property type="entry name" value="tyrS"/>
    <property type="match status" value="1"/>
</dbReference>
<dbReference type="InterPro" id="IPR002305">
    <property type="entry name" value="aa-tRNA-synth_Ic"/>
</dbReference>
<organism evidence="11 12">
    <name type="scientific">Coniosporium apollinis (strain CBS 100218)</name>
    <name type="common">Rock-inhabiting black yeast</name>
    <dbReference type="NCBI Taxonomy" id="1168221"/>
    <lineage>
        <taxon>Eukaryota</taxon>
        <taxon>Fungi</taxon>
        <taxon>Dikarya</taxon>
        <taxon>Ascomycota</taxon>
        <taxon>Pezizomycotina</taxon>
        <taxon>Dothideomycetes</taxon>
        <taxon>Dothideomycetes incertae sedis</taxon>
        <taxon>Coniosporium</taxon>
    </lineage>
</organism>